<sequence length="144" mass="16437">MKKLRLTLRLLKDHNRFLLLEAIIWLGYARFLVRFAAYPKQTALLGTQQLKGDLPKQHCSADAKRISMAVQRTAKHLPWECKCLVQAMAAQSMLRKRNSAGTVYIGVSKTEGEYKAHAWLQLGDQFITGGNGFTHYQVIDRYTI</sequence>
<dbReference type="InterPro" id="IPR053521">
    <property type="entry name" value="McjB-like"/>
</dbReference>
<evidence type="ECO:0000313" key="3">
    <source>
        <dbReference type="Proteomes" id="UP000434580"/>
    </source>
</evidence>
<evidence type="ECO:0000259" key="1">
    <source>
        <dbReference type="Pfam" id="PF13471"/>
    </source>
</evidence>
<protein>
    <recommendedName>
        <fullName evidence="1">Microcin J25-processing protein McjB C-terminal domain-containing protein</fullName>
    </recommendedName>
</protein>
<dbReference type="NCBIfam" id="NF033537">
    <property type="entry name" value="lasso_biosyn_B2"/>
    <property type="match status" value="1"/>
</dbReference>
<name>A0A5S9NNE6_9GAMM</name>
<dbReference type="AlphaFoldDB" id="A0A5S9NNE6"/>
<organism evidence="2 3">
    <name type="scientific">BD1-7 clade bacterium</name>
    <dbReference type="NCBI Taxonomy" id="2029982"/>
    <lineage>
        <taxon>Bacteria</taxon>
        <taxon>Pseudomonadati</taxon>
        <taxon>Pseudomonadota</taxon>
        <taxon>Gammaproteobacteria</taxon>
        <taxon>Cellvibrionales</taxon>
        <taxon>Spongiibacteraceae</taxon>
        <taxon>BD1-7 clade</taxon>
    </lineage>
</organism>
<accession>A0A5S9NNE6</accession>
<gene>
    <name evidence="2" type="ORF">DPBNPPHM_03247</name>
</gene>
<dbReference type="Proteomes" id="UP000434580">
    <property type="component" value="Unassembled WGS sequence"/>
</dbReference>
<dbReference type="OrthoDB" id="3790432at2"/>
<evidence type="ECO:0000313" key="2">
    <source>
        <dbReference type="EMBL" id="CAA0094896.1"/>
    </source>
</evidence>
<dbReference type="InterPro" id="IPR032708">
    <property type="entry name" value="McjB_C"/>
</dbReference>
<proteinExistence type="predicted"/>
<feature type="domain" description="Microcin J25-processing protein McjB C-terminal" evidence="1">
    <location>
        <begin position="28"/>
        <end position="139"/>
    </location>
</feature>
<reference evidence="2 3" key="1">
    <citation type="submission" date="2019-11" db="EMBL/GenBank/DDBJ databases">
        <authorList>
            <person name="Holert J."/>
        </authorList>
    </citation>
    <scope>NUCLEOTIDE SEQUENCE [LARGE SCALE GENOMIC DNA]</scope>
    <source>
        <strain evidence="2">BC5_2</strain>
    </source>
</reference>
<dbReference type="Pfam" id="PF13471">
    <property type="entry name" value="Transglut_core3"/>
    <property type="match status" value="1"/>
</dbReference>
<dbReference type="EMBL" id="CACSII010000003">
    <property type="protein sequence ID" value="CAA0094896.1"/>
    <property type="molecule type" value="Genomic_DNA"/>
</dbReference>